<feature type="region of interest" description="Disordered" evidence="3">
    <location>
        <begin position="227"/>
        <end position="254"/>
    </location>
</feature>
<comment type="caution">
    <text evidence="5">The sequence shown here is derived from an EMBL/GenBank/DDBJ whole genome shotgun (WGS) entry which is preliminary data.</text>
</comment>
<dbReference type="InterPro" id="IPR015590">
    <property type="entry name" value="Aldehyde_DH_dom"/>
</dbReference>
<comment type="similarity">
    <text evidence="1">Belongs to the aldehyde dehydrogenase family.</text>
</comment>
<dbReference type="InterPro" id="IPR016162">
    <property type="entry name" value="Ald_DH_N"/>
</dbReference>
<evidence type="ECO:0000259" key="4">
    <source>
        <dbReference type="Pfam" id="PF00171"/>
    </source>
</evidence>
<protein>
    <recommendedName>
        <fullName evidence="4">Aldehyde dehydrogenase domain-containing protein</fullName>
    </recommendedName>
</protein>
<gene>
    <name evidence="5" type="ORF">GCM10023353_34690</name>
</gene>
<dbReference type="InterPro" id="IPR016163">
    <property type="entry name" value="Ald_DH_C"/>
</dbReference>
<proteinExistence type="inferred from homology"/>
<organism evidence="5 6">
    <name type="scientific">Tomitella cavernea</name>
    <dbReference type="NCBI Taxonomy" id="1387982"/>
    <lineage>
        <taxon>Bacteria</taxon>
        <taxon>Bacillati</taxon>
        <taxon>Actinomycetota</taxon>
        <taxon>Actinomycetes</taxon>
        <taxon>Mycobacteriales</taxon>
        <taxon>Tomitella</taxon>
    </lineage>
</organism>
<dbReference type="Gene3D" id="3.40.309.10">
    <property type="entry name" value="Aldehyde Dehydrogenase, Chain A, domain 2"/>
    <property type="match status" value="1"/>
</dbReference>
<evidence type="ECO:0000256" key="3">
    <source>
        <dbReference type="SAM" id="MobiDB-lite"/>
    </source>
</evidence>
<feature type="domain" description="Aldehyde dehydrogenase" evidence="4">
    <location>
        <begin position="79"/>
        <end position="203"/>
    </location>
</feature>
<dbReference type="Gene3D" id="3.40.605.10">
    <property type="entry name" value="Aldehyde Dehydrogenase, Chain A, domain 1"/>
    <property type="match status" value="1"/>
</dbReference>
<dbReference type="PANTHER" id="PTHR42804:SF1">
    <property type="entry name" value="ALDEHYDE DEHYDROGENASE-RELATED"/>
    <property type="match status" value="1"/>
</dbReference>
<keyword evidence="2" id="KW-0560">Oxidoreductase</keyword>
<evidence type="ECO:0000256" key="2">
    <source>
        <dbReference type="ARBA" id="ARBA00023002"/>
    </source>
</evidence>
<sequence>MLLRPDVSTDLLIDGKLVPAASGATFATYNPATEEPRGRRRRHIEELREAAGVAAAITPWNFPHRITLAKIGPALAAGCTITTRMLVPRHRLDEATAAAATALTDLKPGDPAAPGTVCRPLISELQRERVESYLALAVEEGGTVVCGGRRPPGCERGYFLEPTLIAGLGNTARAAREEIFGPVLVIVPHDGDKDAVRIANDSPPPGSPARCGATNRPASTAWRVESAPARWASTGGSGSRPTCRSAATSSRGSAAKHVWRASRRIWRRRRWRMPSGDGAAAGTGAGEQDTDLPNDVAAPRIGYIGLVSMGGPMARGWWCTRVPPTRNGRDAHERDGREPGCVGVGSGRCVAGRCVAGRCVAGRCAAARCPGGWGPGGWARARHRAAGAGVGQDERGLRL</sequence>
<feature type="compositionally biased region" description="Low complexity" evidence="3">
    <location>
        <begin position="244"/>
        <end position="254"/>
    </location>
</feature>
<dbReference type="Proteomes" id="UP001500839">
    <property type="component" value="Unassembled WGS sequence"/>
</dbReference>
<dbReference type="PANTHER" id="PTHR42804">
    <property type="entry name" value="ALDEHYDE DEHYDROGENASE"/>
    <property type="match status" value="1"/>
</dbReference>
<reference evidence="6" key="1">
    <citation type="journal article" date="2019" name="Int. J. Syst. Evol. Microbiol.">
        <title>The Global Catalogue of Microorganisms (GCM) 10K type strain sequencing project: providing services to taxonomists for standard genome sequencing and annotation.</title>
        <authorList>
            <consortium name="The Broad Institute Genomics Platform"/>
            <consortium name="The Broad Institute Genome Sequencing Center for Infectious Disease"/>
            <person name="Wu L."/>
            <person name="Ma J."/>
        </authorList>
    </citation>
    <scope>NUCLEOTIDE SEQUENCE [LARGE SCALE GENOMIC DNA]</scope>
    <source>
        <strain evidence="6">JCM 18542</strain>
    </source>
</reference>
<evidence type="ECO:0000313" key="5">
    <source>
        <dbReference type="EMBL" id="GAA4823086.1"/>
    </source>
</evidence>
<evidence type="ECO:0000313" key="6">
    <source>
        <dbReference type="Proteomes" id="UP001500839"/>
    </source>
</evidence>
<dbReference type="Pfam" id="PF00171">
    <property type="entry name" value="Aldedh"/>
    <property type="match status" value="1"/>
</dbReference>
<dbReference type="EMBL" id="BAABKQ010000001">
    <property type="protein sequence ID" value="GAA4823086.1"/>
    <property type="molecule type" value="Genomic_DNA"/>
</dbReference>
<keyword evidence="6" id="KW-1185">Reference proteome</keyword>
<dbReference type="SUPFAM" id="SSF53720">
    <property type="entry name" value="ALDH-like"/>
    <property type="match status" value="1"/>
</dbReference>
<feature type="region of interest" description="Disordered" evidence="3">
    <location>
        <begin position="272"/>
        <end position="293"/>
    </location>
</feature>
<evidence type="ECO:0000256" key="1">
    <source>
        <dbReference type="ARBA" id="ARBA00009986"/>
    </source>
</evidence>
<name>A0ABP9D160_9ACTN</name>
<dbReference type="InterPro" id="IPR016161">
    <property type="entry name" value="Ald_DH/histidinol_DH"/>
</dbReference>
<accession>A0ABP9D160</accession>